<accession>A0A835UL35</accession>
<evidence type="ECO:0000256" key="1">
    <source>
        <dbReference type="SAM" id="MobiDB-lite"/>
    </source>
</evidence>
<sequence length="96" mass="10985">MAEPTINCHGRNEEGTKSLTVIKRGVTEINSPFPSFQTGKDRRNKVGALLPASASKNRRRSLQFSPSRKQWRRRRQEKMWNDAKAKKRSSESLGSE</sequence>
<feature type="compositionally biased region" description="Basic and acidic residues" evidence="1">
    <location>
        <begin position="77"/>
        <end position="90"/>
    </location>
</feature>
<proteinExistence type="predicted"/>
<organism evidence="2 3">
    <name type="scientific">Vanilla planifolia</name>
    <name type="common">Vanilla</name>
    <dbReference type="NCBI Taxonomy" id="51239"/>
    <lineage>
        <taxon>Eukaryota</taxon>
        <taxon>Viridiplantae</taxon>
        <taxon>Streptophyta</taxon>
        <taxon>Embryophyta</taxon>
        <taxon>Tracheophyta</taxon>
        <taxon>Spermatophyta</taxon>
        <taxon>Magnoliopsida</taxon>
        <taxon>Liliopsida</taxon>
        <taxon>Asparagales</taxon>
        <taxon>Orchidaceae</taxon>
        <taxon>Vanilloideae</taxon>
        <taxon>Vanilleae</taxon>
        <taxon>Vanilla</taxon>
    </lineage>
</organism>
<dbReference type="EMBL" id="JADCNM010000010">
    <property type="protein sequence ID" value="KAG0465637.1"/>
    <property type="molecule type" value="Genomic_DNA"/>
</dbReference>
<reference evidence="2 3" key="1">
    <citation type="journal article" date="2020" name="Nat. Food">
        <title>A phased Vanilla planifolia genome enables genetic improvement of flavour and production.</title>
        <authorList>
            <person name="Hasing T."/>
            <person name="Tang H."/>
            <person name="Brym M."/>
            <person name="Khazi F."/>
            <person name="Huang T."/>
            <person name="Chambers A.H."/>
        </authorList>
    </citation>
    <scope>NUCLEOTIDE SEQUENCE [LARGE SCALE GENOMIC DNA]</scope>
    <source>
        <tissue evidence="2">Leaf</tissue>
    </source>
</reference>
<gene>
    <name evidence="2" type="ORF">HPP92_019801</name>
</gene>
<comment type="caution">
    <text evidence="2">The sequence shown here is derived from an EMBL/GenBank/DDBJ whole genome shotgun (WGS) entry which is preliminary data.</text>
</comment>
<evidence type="ECO:0000313" key="2">
    <source>
        <dbReference type="EMBL" id="KAG0465637.1"/>
    </source>
</evidence>
<dbReference type="AlphaFoldDB" id="A0A835UL35"/>
<evidence type="ECO:0000313" key="3">
    <source>
        <dbReference type="Proteomes" id="UP000639772"/>
    </source>
</evidence>
<name>A0A835UL35_VANPL</name>
<dbReference type="Proteomes" id="UP000639772">
    <property type="component" value="Chromosome 10"/>
</dbReference>
<feature type="region of interest" description="Disordered" evidence="1">
    <location>
        <begin position="49"/>
        <end position="96"/>
    </location>
</feature>
<protein>
    <submittedName>
        <fullName evidence="2">Uncharacterized protein</fullName>
    </submittedName>
</protein>